<dbReference type="AlphaFoldDB" id="A0A6M4G9J5"/>
<evidence type="ECO:0000313" key="1">
    <source>
        <dbReference type="EMBL" id="QJR03656.1"/>
    </source>
</evidence>
<sequence>METCNILLVKDGPQDPFDAIGQRLALDPNVTLASEAPVSVEQAVVMIWEQPEIAVILIIGQETAIPAIASAIRAARSDVHMLRPQRRLRARRPFPQQLRRRTVAGGA</sequence>
<name>A0A6M4G9J5_SPHYA</name>
<reference evidence="1 2" key="1">
    <citation type="submission" date="2020-04" db="EMBL/GenBank/DDBJ databases">
        <title>The Whole Genome Analysis of High salt-tolerant Sphingobium yanoikuyae YC-XJ2 with Aryl organophosphorus flame retardants (aryl-OPFRs)-degrading capacity and characteristics of Related phosphotriesterase.</title>
        <authorList>
            <person name="Li X."/>
        </authorList>
    </citation>
    <scope>NUCLEOTIDE SEQUENCE [LARGE SCALE GENOMIC DNA]</scope>
    <source>
        <strain evidence="1 2">YC-XJ2</strain>
    </source>
</reference>
<protein>
    <recommendedName>
        <fullName evidence="3">Response regulatory domain-containing protein</fullName>
    </recommendedName>
</protein>
<proteinExistence type="predicted"/>
<evidence type="ECO:0008006" key="3">
    <source>
        <dbReference type="Google" id="ProtNLM"/>
    </source>
</evidence>
<accession>A0A6M4G9J5</accession>
<dbReference type="EMBL" id="CP053021">
    <property type="protein sequence ID" value="QJR03656.1"/>
    <property type="molecule type" value="Genomic_DNA"/>
</dbReference>
<dbReference type="RefSeq" id="WP_169861728.1">
    <property type="nucleotide sequence ID" value="NZ_CP053021.1"/>
</dbReference>
<organism evidence="1 2">
    <name type="scientific">Sphingobium yanoikuyae</name>
    <name type="common">Sphingomonas yanoikuyae</name>
    <dbReference type="NCBI Taxonomy" id="13690"/>
    <lineage>
        <taxon>Bacteria</taxon>
        <taxon>Pseudomonadati</taxon>
        <taxon>Pseudomonadota</taxon>
        <taxon>Alphaproteobacteria</taxon>
        <taxon>Sphingomonadales</taxon>
        <taxon>Sphingomonadaceae</taxon>
        <taxon>Sphingobium</taxon>
    </lineage>
</organism>
<gene>
    <name evidence="1" type="ORF">HH800_16585</name>
</gene>
<evidence type="ECO:0000313" key="2">
    <source>
        <dbReference type="Proteomes" id="UP000502611"/>
    </source>
</evidence>
<dbReference type="Proteomes" id="UP000502611">
    <property type="component" value="Chromosome"/>
</dbReference>